<protein>
    <submittedName>
        <fullName evidence="1">Uncharacterized protein</fullName>
    </submittedName>
</protein>
<sequence length="49" mass="5216">MLVATEVEQHTQGEPGKADVGEALLDAVTAPSQYGHSNGRKIYSVDVFV</sequence>
<evidence type="ECO:0000313" key="1">
    <source>
        <dbReference type="EMBL" id="KAG2612346.1"/>
    </source>
</evidence>
<evidence type="ECO:0000313" key="2">
    <source>
        <dbReference type="Proteomes" id="UP000823388"/>
    </source>
</evidence>
<accession>A0A8T0TU39</accession>
<gene>
    <name evidence="1" type="ORF">PVAP13_4KG274705</name>
</gene>
<organism evidence="1 2">
    <name type="scientific">Panicum virgatum</name>
    <name type="common">Blackwell switchgrass</name>
    <dbReference type="NCBI Taxonomy" id="38727"/>
    <lineage>
        <taxon>Eukaryota</taxon>
        <taxon>Viridiplantae</taxon>
        <taxon>Streptophyta</taxon>
        <taxon>Embryophyta</taxon>
        <taxon>Tracheophyta</taxon>
        <taxon>Spermatophyta</taxon>
        <taxon>Magnoliopsida</taxon>
        <taxon>Liliopsida</taxon>
        <taxon>Poales</taxon>
        <taxon>Poaceae</taxon>
        <taxon>PACMAD clade</taxon>
        <taxon>Panicoideae</taxon>
        <taxon>Panicodae</taxon>
        <taxon>Paniceae</taxon>
        <taxon>Panicinae</taxon>
        <taxon>Panicum</taxon>
        <taxon>Panicum sect. Hiantes</taxon>
    </lineage>
</organism>
<dbReference type="Proteomes" id="UP000823388">
    <property type="component" value="Chromosome 4K"/>
</dbReference>
<dbReference type="AlphaFoldDB" id="A0A8T0TU39"/>
<dbReference type="EMBL" id="CM029043">
    <property type="protein sequence ID" value="KAG2612346.1"/>
    <property type="molecule type" value="Genomic_DNA"/>
</dbReference>
<keyword evidence="2" id="KW-1185">Reference proteome</keyword>
<comment type="caution">
    <text evidence="1">The sequence shown here is derived from an EMBL/GenBank/DDBJ whole genome shotgun (WGS) entry which is preliminary data.</text>
</comment>
<proteinExistence type="predicted"/>
<reference evidence="1" key="1">
    <citation type="submission" date="2020-05" db="EMBL/GenBank/DDBJ databases">
        <title>WGS assembly of Panicum virgatum.</title>
        <authorList>
            <person name="Lovell J.T."/>
            <person name="Jenkins J."/>
            <person name="Shu S."/>
            <person name="Juenger T.E."/>
            <person name="Schmutz J."/>
        </authorList>
    </citation>
    <scope>NUCLEOTIDE SEQUENCE</scope>
    <source>
        <strain evidence="1">AP13</strain>
    </source>
</reference>
<name>A0A8T0TU39_PANVG</name>